<name>A0A6J2YP37_SITOR</name>
<sequence>MGEHLENRHVSDLTNFFENLQRTNHSVSAMPLTSDSTDSISTMKTVKEMAKHFENSTSENVLNFSNVQKLQNSQIIRGKSQYKASKSKELKAGEYVCDKNISATSLIRNLATNTERSKTITAGENSQKKSKQFMSSGIKISEKINKKDGLFRSSEPIQKVSPKNTKGDELEEIRKNLLSYMDKINEMMQNDGYNIDSGNNEIVICVKDKPEIIDKQDIGVLEEACNFSIFENKNALIENYTEEEKTNFR</sequence>
<proteinExistence type="predicted"/>
<keyword evidence="1" id="KW-1185">Reference proteome</keyword>
<dbReference type="RefSeq" id="XP_030765034.1">
    <property type="nucleotide sequence ID" value="XM_030909174.1"/>
</dbReference>
<protein>
    <submittedName>
        <fullName evidence="2">Uncharacterized protein LOC115889218 isoform X2</fullName>
    </submittedName>
</protein>
<evidence type="ECO:0000313" key="1">
    <source>
        <dbReference type="Proteomes" id="UP000504635"/>
    </source>
</evidence>
<dbReference type="AlphaFoldDB" id="A0A6J2YP37"/>
<evidence type="ECO:0000313" key="2">
    <source>
        <dbReference type="RefSeq" id="XP_030765034.1"/>
    </source>
</evidence>
<reference evidence="2" key="1">
    <citation type="submission" date="2025-08" db="UniProtKB">
        <authorList>
            <consortium name="RefSeq"/>
        </authorList>
    </citation>
    <scope>IDENTIFICATION</scope>
    <source>
        <tissue evidence="2">Gonads</tissue>
    </source>
</reference>
<dbReference type="GeneID" id="115889218"/>
<accession>A0A6J2YP37</accession>
<gene>
    <name evidence="2" type="primary">LOC115889218</name>
</gene>
<dbReference type="Proteomes" id="UP000504635">
    <property type="component" value="Unplaced"/>
</dbReference>
<organism evidence="1 2">
    <name type="scientific">Sitophilus oryzae</name>
    <name type="common">Rice weevil</name>
    <name type="synonym">Curculio oryzae</name>
    <dbReference type="NCBI Taxonomy" id="7048"/>
    <lineage>
        <taxon>Eukaryota</taxon>
        <taxon>Metazoa</taxon>
        <taxon>Ecdysozoa</taxon>
        <taxon>Arthropoda</taxon>
        <taxon>Hexapoda</taxon>
        <taxon>Insecta</taxon>
        <taxon>Pterygota</taxon>
        <taxon>Neoptera</taxon>
        <taxon>Endopterygota</taxon>
        <taxon>Coleoptera</taxon>
        <taxon>Polyphaga</taxon>
        <taxon>Cucujiformia</taxon>
        <taxon>Curculionidae</taxon>
        <taxon>Dryophthorinae</taxon>
        <taxon>Sitophilus</taxon>
    </lineage>
</organism>